<keyword evidence="2" id="KW-1185">Reference proteome</keyword>
<comment type="caution">
    <text evidence="1">The sequence shown here is derived from an EMBL/GenBank/DDBJ whole genome shotgun (WGS) entry which is preliminary data.</text>
</comment>
<name>A0ABU1HAC2_9GAMM</name>
<protein>
    <submittedName>
        <fullName evidence="1">Uncharacterized protein</fullName>
    </submittedName>
</protein>
<evidence type="ECO:0000313" key="1">
    <source>
        <dbReference type="EMBL" id="MDR5904417.1"/>
    </source>
</evidence>
<accession>A0ABU1HAC2</accession>
<proteinExistence type="predicted"/>
<evidence type="ECO:0000313" key="2">
    <source>
        <dbReference type="Proteomes" id="UP001251374"/>
    </source>
</evidence>
<reference evidence="1 2" key="1">
    <citation type="submission" date="2023-04" db="EMBL/GenBank/DDBJ databases">
        <title>A long-awaited taxogenomic arrangement of the family Halomonadaceae.</title>
        <authorList>
            <person name="De La Haba R."/>
            <person name="Chuvochina M."/>
            <person name="Wittouck S."/>
            <person name="Arahal D.R."/>
            <person name="Sanchez-Porro C."/>
            <person name="Hugenholtz P."/>
            <person name="Ventosa A."/>
        </authorList>
    </citation>
    <scope>NUCLEOTIDE SEQUENCE [LARGE SCALE GENOMIC DNA]</scope>
    <source>
        <strain evidence="1 2">DSM 26770</strain>
    </source>
</reference>
<dbReference type="EMBL" id="JARWAM010000002">
    <property type="protein sequence ID" value="MDR5904417.1"/>
    <property type="molecule type" value="Genomic_DNA"/>
</dbReference>
<organism evidence="1 2">
    <name type="scientific">Franzmannia qiaohouensis</name>
    <dbReference type="NCBI Taxonomy" id="1329370"/>
    <lineage>
        <taxon>Bacteria</taxon>
        <taxon>Pseudomonadati</taxon>
        <taxon>Pseudomonadota</taxon>
        <taxon>Gammaproteobacteria</taxon>
        <taxon>Oceanospirillales</taxon>
        <taxon>Halomonadaceae</taxon>
        <taxon>Franzmannia</taxon>
    </lineage>
</organism>
<dbReference type="Proteomes" id="UP001251374">
    <property type="component" value="Unassembled WGS sequence"/>
</dbReference>
<gene>
    <name evidence="1" type="ORF">QC821_03910</name>
</gene>
<sequence length="122" mass="13572">MSEYTKQLLIAVPEGYLEEANHLILLLGGTPENIKTLSGLRWRGGAYRYAVANMQVKPSFVAALTGDLPDDPQEVAVGYDRMHAELAHSMIGVEGGIRFASNVDMETQLVEWGIKRMPRREL</sequence>
<dbReference type="RefSeq" id="WP_309717248.1">
    <property type="nucleotide sequence ID" value="NZ_JARWAM010000002.1"/>
</dbReference>